<proteinExistence type="predicted"/>
<comment type="caution">
    <text evidence="1">The sequence shown here is derived from an EMBL/GenBank/DDBJ whole genome shotgun (WGS) entry which is preliminary data.</text>
</comment>
<accession>A0A6A4TL61</accession>
<reference evidence="1 2" key="1">
    <citation type="submission" date="2019-06" db="EMBL/GenBank/DDBJ databases">
        <title>Draft genomes of female and male turbot (Scophthalmus maximus).</title>
        <authorList>
            <person name="Xu H."/>
            <person name="Xu X.-W."/>
            <person name="Shao C."/>
            <person name="Chen S."/>
        </authorList>
    </citation>
    <scope>NUCLEOTIDE SEQUENCE [LARGE SCALE GENOMIC DNA]</scope>
    <source>
        <strain evidence="1">Ysfricsl-2016a</strain>
        <tissue evidence="1">Blood</tissue>
    </source>
</reference>
<sequence>MSKSQFLFHFESRGRFLFVMKVAETTRLFPAVSPNMSRQRQDTGFRFPERLFGLDEILVVVSPVTVPANCCRVQVARRLRSGRSLNDTLLFKHLSRLIHGQFGRRVTFCGF</sequence>
<dbReference type="Proteomes" id="UP000438429">
    <property type="component" value="Unassembled WGS sequence"/>
</dbReference>
<dbReference type="AlphaFoldDB" id="A0A6A4TL61"/>
<evidence type="ECO:0000313" key="1">
    <source>
        <dbReference type="EMBL" id="KAF0042772.1"/>
    </source>
</evidence>
<organism evidence="1 2">
    <name type="scientific">Scophthalmus maximus</name>
    <name type="common">Turbot</name>
    <name type="synonym">Psetta maxima</name>
    <dbReference type="NCBI Taxonomy" id="52904"/>
    <lineage>
        <taxon>Eukaryota</taxon>
        <taxon>Metazoa</taxon>
        <taxon>Chordata</taxon>
        <taxon>Craniata</taxon>
        <taxon>Vertebrata</taxon>
        <taxon>Euteleostomi</taxon>
        <taxon>Actinopterygii</taxon>
        <taxon>Neopterygii</taxon>
        <taxon>Teleostei</taxon>
        <taxon>Neoteleostei</taxon>
        <taxon>Acanthomorphata</taxon>
        <taxon>Carangaria</taxon>
        <taxon>Pleuronectiformes</taxon>
        <taxon>Pleuronectoidei</taxon>
        <taxon>Scophthalmidae</taxon>
        <taxon>Scophthalmus</taxon>
    </lineage>
</organism>
<protein>
    <submittedName>
        <fullName evidence="1">Uncharacterized protein</fullName>
    </submittedName>
</protein>
<evidence type="ECO:0000313" key="2">
    <source>
        <dbReference type="Proteomes" id="UP000438429"/>
    </source>
</evidence>
<dbReference type="EMBL" id="VEVO01000004">
    <property type="protein sequence ID" value="KAF0042772.1"/>
    <property type="molecule type" value="Genomic_DNA"/>
</dbReference>
<name>A0A6A4TL61_SCOMX</name>
<gene>
    <name evidence="1" type="ORF">F2P81_004109</name>
</gene>